<proteinExistence type="predicted"/>
<gene>
    <name evidence="2" type="ORF">H9735_08910</name>
</gene>
<feature type="domain" description="HD" evidence="1">
    <location>
        <begin position="35"/>
        <end position="137"/>
    </location>
</feature>
<name>A0A9D2BAF3_9FIRM</name>
<accession>A0A9D2BAF3</accession>
<dbReference type="CDD" id="cd00077">
    <property type="entry name" value="HDc"/>
    <property type="match status" value="1"/>
</dbReference>
<reference evidence="2" key="1">
    <citation type="journal article" date="2021" name="PeerJ">
        <title>Extensive microbial diversity within the chicken gut microbiome revealed by metagenomics and culture.</title>
        <authorList>
            <person name="Gilroy R."/>
            <person name="Ravi A."/>
            <person name="Getino M."/>
            <person name="Pursley I."/>
            <person name="Horton D.L."/>
            <person name="Alikhan N.F."/>
            <person name="Baker D."/>
            <person name="Gharbi K."/>
            <person name="Hall N."/>
            <person name="Watson M."/>
            <person name="Adriaenssens E.M."/>
            <person name="Foster-Nyarko E."/>
            <person name="Jarju S."/>
            <person name="Secka A."/>
            <person name="Antonio M."/>
            <person name="Oren A."/>
            <person name="Chaudhuri R.R."/>
            <person name="La Ragione R."/>
            <person name="Hildebrand F."/>
            <person name="Pallen M.J."/>
        </authorList>
    </citation>
    <scope>NUCLEOTIDE SEQUENCE</scope>
    <source>
        <strain evidence="2">CHK191-13928</strain>
    </source>
</reference>
<dbReference type="Pfam" id="PF01966">
    <property type="entry name" value="HD"/>
    <property type="match status" value="1"/>
</dbReference>
<dbReference type="EMBL" id="DXEM01000030">
    <property type="protein sequence ID" value="HIX68217.1"/>
    <property type="molecule type" value="Genomic_DNA"/>
</dbReference>
<organism evidence="2 3">
    <name type="scientific">Candidatus Anaerostipes excrementavium</name>
    <dbReference type="NCBI Taxonomy" id="2838463"/>
    <lineage>
        <taxon>Bacteria</taxon>
        <taxon>Bacillati</taxon>
        <taxon>Bacillota</taxon>
        <taxon>Clostridia</taxon>
        <taxon>Lachnospirales</taxon>
        <taxon>Lachnospiraceae</taxon>
        <taxon>Anaerostipes</taxon>
    </lineage>
</organism>
<dbReference type="Proteomes" id="UP000886721">
    <property type="component" value="Unassembled WGS sequence"/>
</dbReference>
<dbReference type="SUPFAM" id="SSF109604">
    <property type="entry name" value="HD-domain/PDEase-like"/>
    <property type="match status" value="1"/>
</dbReference>
<evidence type="ECO:0000313" key="2">
    <source>
        <dbReference type="EMBL" id="HIX68217.1"/>
    </source>
</evidence>
<comment type="caution">
    <text evidence="2">The sequence shown here is derived from an EMBL/GenBank/DDBJ whole genome shotgun (WGS) entry which is preliminary data.</text>
</comment>
<reference evidence="2" key="2">
    <citation type="submission" date="2021-04" db="EMBL/GenBank/DDBJ databases">
        <authorList>
            <person name="Gilroy R."/>
        </authorList>
    </citation>
    <scope>NUCLEOTIDE SEQUENCE</scope>
    <source>
        <strain evidence="2">CHK191-13928</strain>
    </source>
</reference>
<dbReference type="InterPro" id="IPR006674">
    <property type="entry name" value="HD_domain"/>
</dbReference>
<evidence type="ECO:0000259" key="1">
    <source>
        <dbReference type="Pfam" id="PF01966"/>
    </source>
</evidence>
<sequence>MERFQRIIQNKYFREEYDRLKELEKDRRFCCHDMEHILAVARICYIIVLERQAEVSKDVVYGTAFLHDLGRRAQYEEGKSHEEEGARLAGKILPACGYEPWEVEMIVETIRGHRKESFGDPDHFANIFYKADKLSRDCLHCEAKEECYWPEEKKNNKYQY</sequence>
<dbReference type="AlphaFoldDB" id="A0A9D2BAF3"/>
<dbReference type="InterPro" id="IPR003607">
    <property type="entry name" value="HD/PDEase_dom"/>
</dbReference>
<protein>
    <submittedName>
        <fullName evidence="2">HD domain-containing protein</fullName>
    </submittedName>
</protein>
<evidence type="ECO:0000313" key="3">
    <source>
        <dbReference type="Proteomes" id="UP000886721"/>
    </source>
</evidence>
<dbReference type="Gene3D" id="1.10.3210.10">
    <property type="entry name" value="Hypothetical protein af1432"/>
    <property type="match status" value="1"/>
</dbReference>